<keyword evidence="3" id="KW-1185">Reference proteome</keyword>
<dbReference type="SMART" id="SM00028">
    <property type="entry name" value="TPR"/>
    <property type="match status" value="2"/>
</dbReference>
<protein>
    <submittedName>
        <fullName evidence="2">Uncharacterized protein</fullName>
    </submittedName>
</protein>
<dbReference type="Pfam" id="PF13424">
    <property type="entry name" value="TPR_12"/>
    <property type="match status" value="1"/>
</dbReference>
<evidence type="ECO:0000313" key="2">
    <source>
        <dbReference type="EMBL" id="RDH82698.1"/>
    </source>
</evidence>
<dbReference type="InterPro" id="IPR019734">
    <property type="entry name" value="TPR_rpt"/>
</dbReference>
<comment type="caution">
    <text evidence="2">The sequence shown here is derived from an EMBL/GenBank/DDBJ whole genome shotgun (WGS) entry which is preliminary data.</text>
</comment>
<dbReference type="Gene3D" id="1.25.40.10">
    <property type="entry name" value="Tetratricopeptide repeat domain"/>
    <property type="match status" value="1"/>
</dbReference>
<proteinExistence type="predicted"/>
<gene>
    <name evidence="2" type="ORF">DIZ80_10485</name>
</gene>
<dbReference type="Proteomes" id="UP000254266">
    <property type="component" value="Unassembled WGS sequence"/>
</dbReference>
<accession>A0A370DCS0</accession>
<evidence type="ECO:0000256" key="1">
    <source>
        <dbReference type="PROSITE-ProRule" id="PRU00339"/>
    </source>
</evidence>
<dbReference type="SUPFAM" id="SSF48452">
    <property type="entry name" value="TPR-like"/>
    <property type="match status" value="1"/>
</dbReference>
<dbReference type="InterPro" id="IPR011990">
    <property type="entry name" value="TPR-like_helical_dom_sf"/>
</dbReference>
<organism evidence="2 3">
    <name type="scientific">endosymbiont of Galathealinum brachiosum</name>
    <dbReference type="NCBI Taxonomy" id="2200906"/>
    <lineage>
        <taxon>Bacteria</taxon>
        <taxon>Pseudomonadati</taxon>
        <taxon>Pseudomonadota</taxon>
        <taxon>Gammaproteobacteria</taxon>
        <taxon>sulfur-oxidizing symbionts</taxon>
    </lineage>
</organism>
<dbReference type="AlphaFoldDB" id="A0A370DCS0"/>
<reference evidence="2 3" key="1">
    <citation type="journal article" date="2018" name="ISME J.">
        <title>Endosymbiont genomes yield clues of tubeworm success.</title>
        <authorList>
            <person name="Li Y."/>
            <person name="Liles M.R."/>
            <person name="Halanych K.M."/>
        </authorList>
    </citation>
    <scope>NUCLEOTIDE SEQUENCE [LARGE SCALE GENOMIC DNA]</scope>
    <source>
        <strain evidence="2">A1464</strain>
    </source>
</reference>
<keyword evidence="1" id="KW-0802">TPR repeat</keyword>
<feature type="repeat" description="TPR" evidence="1">
    <location>
        <begin position="51"/>
        <end position="84"/>
    </location>
</feature>
<name>A0A370DCS0_9GAMM</name>
<sequence length="101" mass="11376">MNIDSLNSMLDQGQDSLILRFGLGQALLKQGDYLTSIEHLLKALEFDHEYSAAYKLLGKAYAKTEQNQLAINTYNKGIQIAENKGDIQAAKEMKVFLKRLI</sequence>
<dbReference type="PROSITE" id="PS50005">
    <property type="entry name" value="TPR"/>
    <property type="match status" value="1"/>
</dbReference>
<evidence type="ECO:0000313" key="3">
    <source>
        <dbReference type="Proteomes" id="UP000254266"/>
    </source>
</evidence>
<dbReference type="EMBL" id="QFXC01000011">
    <property type="protein sequence ID" value="RDH82698.1"/>
    <property type="molecule type" value="Genomic_DNA"/>
</dbReference>